<organism evidence="2 3">
    <name type="scientific">Mycena albidolilacea</name>
    <dbReference type="NCBI Taxonomy" id="1033008"/>
    <lineage>
        <taxon>Eukaryota</taxon>
        <taxon>Fungi</taxon>
        <taxon>Dikarya</taxon>
        <taxon>Basidiomycota</taxon>
        <taxon>Agaricomycotina</taxon>
        <taxon>Agaricomycetes</taxon>
        <taxon>Agaricomycetidae</taxon>
        <taxon>Agaricales</taxon>
        <taxon>Marasmiineae</taxon>
        <taxon>Mycenaceae</taxon>
        <taxon>Mycena</taxon>
    </lineage>
</organism>
<sequence length="131" mass="14815">MTFTVHIYSSVQLLILYGFLEVVAKTGRVETNGGAGATDDSGRPWHEVHTTLTHSMKEHLEPYRSESKAFLKHEPHEMCGSYDKCQFWVKITSHTAIDDDPMRNTSRITFDTKHSGLTFILGDRLIVSLSC</sequence>
<protein>
    <submittedName>
        <fullName evidence="2">Uncharacterized protein</fullName>
    </submittedName>
</protein>
<feature type="chain" id="PRO_5042004219" evidence="1">
    <location>
        <begin position="25"/>
        <end position="131"/>
    </location>
</feature>
<evidence type="ECO:0000256" key="1">
    <source>
        <dbReference type="SAM" id="SignalP"/>
    </source>
</evidence>
<proteinExistence type="predicted"/>
<keyword evidence="3" id="KW-1185">Reference proteome</keyword>
<dbReference type="AlphaFoldDB" id="A0AAD7F2R4"/>
<dbReference type="Proteomes" id="UP001218218">
    <property type="component" value="Unassembled WGS sequence"/>
</dbReference>
<keyword evidence="1" id="KW-0732">Signal</keyword>
<feature type="signal peptide" evidence="1">
    <location>
        <begin position="1"/>
        <end position="24"/>
    </location>
</feature>
<evidence type="ECO:0000313" key="2">
    <source>
        <dbReference type="EMBL" id="KAJ7366647.1"/>
    </source>
</evidence>
<dbReference type="EMBL" id="JARIHO010000002">
    <property type="protein sequence ID" value="KAJ7366647.1"/>
    <property type="molecule type" value="Genomic_DNA"/>
</dbReference>
<evidence type="ECO:0000313" key="3">
    <source>
        <dbReference type="Proteomes" id="UP001218218"/>
    </source>
</evidence>
<name>A0AAD7F2R4_9AGAR</name>
<comment type="caution">
    <text evidence="2">The sequence shown here is derived from an EMBL/GenBank/DDBJ whole genome shotgun (WGS) entry which is preliminary data.</text>
</comment>
<accession>A0AAD7F2R4</accession>
<reference evidence="2" key="1">
    <citation type="submission" date="2023-03" db="EMBL/GenBank/DDBJ databases">
        <title>Massive genome expansion in bonnet fungi (Mycena s.s.) driven by repeated elements and novel gene families across ecological guilds.</title>
        <authorList>
            <consortium name="Lawrence Berkeley National Laboratory"/>
            <person name="Harder C.B."/>
            <person name="Miyauchi S."/>
            <person name="Viragh M."/>
            <person name="Kuo A."/>
            <person name="Thoen E."/>
            <person name="Andreopoulos B."/>
            <person name="Lu D."/>
            <person name="Skrede I."/>
            <person name="Drula E."/>
            <person name="Henrissat B."/>
            <person name="Morin E."/>
            <person name="Kohler A."/>
            <person name="Barry K."/>
            <person name="LaButti K."/>
            <person name="Morin E."/>
            <person name="Salamov A."/>
            <person name="Lipzen A."/>
            <person name="Mereny Z."/>
            <person name="Hegedus B."/>
            <person name="Baldrian P."/>
            <person name="Stursova M."/>
            <person name="Weitz H."/>
            <person name="Taylor A."/>
            <person name="Grigoriev I.V."/>
            <person name="Nagy L.G."/>
            <person name="Martin F."/>
            <person name="Kauserud H."/>
        </authorList>
    </citation>
    <scope>NUCLEOTIDE SEQUENCE</scope>
    <source>
        <strain evidence="2">CBHHK002</strain>
    </source>
</reference>
<gene>
    <name evidence="2" type="ORF">DFH08DRAFT_909834</name>
</gene>